<evidence type="ECO:0000313" key="3">
    <source>
        <dbReference type="EMBL" id="MDN4471429.1"/>
    </source>
</evidence>
<feature type="region of interest" description="Disordered" evidence="1">
    <location>
        <begin position="113"/>
        <end position="136"/>
    </location>
</feature>
<proteinExistence type="predicted"/>
<feature type="region of interest" description="Disordered" evidence="1">
    <location>
        <begin position="265"/>
        <end position="293"/>
    </location>
</feature>
<sequence>MTTTGEVRAAMAAVRALVAGVESMPRGELLALQREVFEVKREWDVVTARLAAEVTRRSEPAPGAVGLSRREGFQSPQALVASVSGGTTGEAGRLARVGKVMADAARAQLADAGGNRVGLNSPGGDDADSPHETTTSATAPVFPVLAAALSGGRLSVEAGAVLAGALERVADVLDAPAVADWESRVVAKAIGLPLLQVRRMVSFAEARITPQALKEREERAFHERFATMRPQPDGSMLLTARLDPVSAAPVRAMIDGYVRQAFQARRDAAKETANDRDRGNDGDGTNGTTGEAANPAAVHAGATASTPANTAPSAAQLRADALAWLARHATGCEDSHAGVKTTVVVRLSLEDLQAGDGVAEIDGTHTPISISAARQLAADAEIIPAILGGDSEILDWGRTRRLFTRAQRLALIERDAGCAKCHAPPDWCDAHHIQWWQRDSGRTDLANGVMLCVRCHHDIHQHGWNIHAQDAQIWITPPPHVDPTHTPTLGGRTRIDVAA</sequence>
<reference evidence="3" key="1">
    <citation type="submission" date="2023-06" db="EMBL/GenBank/DDBJ databases">
        <title>SYSU T00b26.</title>
        <authorList>
            <person name="Gao L."/>
            <person name="Fang B.-Z."/>
            <person name="Li W.-J."/>
        </authorList>
    </citation>
    <scope>NUCLEOTIDE SEQUENCE</scope>
    <source>
        <strain evidence="3">SYSU T00b26</strain>
    </source>
</reference>
<dbReference type="RefSeq" id="WP_301125049.1">
    <property type="nucleotide sequence ID" value="NZ_JAUHPV010000001.1"/>
</dbReference>
<name>A0ABT8FXL8_9MICO</name>
<evidence type="ECO:0000259" key="2">
    <source>
        <dbReference type="Pfam" id="PF02720"/>
    </source>
</evidence>
<dbReference type="Proteomes" id="UP001172738">
    <property type="component" value="Unassembled WGS sequence"/>
</dbReference>
<organism evidence="3 4">
    <name type="scientific">Demequina zhanjiangensis</name>
    <dbReference type="NCBI Taxonomy" id="3051659"/>
    <lineage>
        <taxon>Bacteria</taxon>
        <taxon>Bacillati</taxon>
        <taxon>Actinomycetota</taxon>
        <taxon>Actinomycetes</taxon>
        <taxon>Micrococcales</taxon>
        <taxon>Demequinaceae</taxon>
        <taxon>Demequina</taxon>
    </lineage>
</organism>
<protein>
    <submittedName>
        <fullName evidence="3">DUF222 domain-containing protein</fullName>
    </submittedName>
</protein>
<dbReference type="EMBL" id="JAUHPV010000001">
    <property type="protein sequence ID" value="MDN4471429.1"/>
    <property type="molecule type" value="Genomic_DNA"/>
</dbReference>
<dbReference type="Pfam" id="PF02720">
    <property type="entry name" value="DUF222"/>
    <property type="match status" value="1"/>
</dbReference>
<feature type="domain" description="DUF222" evidence="2">
    <location>
        <begin position="38"/>
        <end position="415"/>
    </location>
</feature>
<feature type="compositionally biased region" description="Basic and acidic residues" evidence="1">
    <location>
        <begin position="265"/>
        <end position="281"/>
    </location>
</feature>
<evidence type="ECO:0000313" key="4">
    <source>
        <dbReference type="Proteomes" id="UP001172738"/>
    </source>
</evidence>
<keyword evidence="4" id="KW-1185">Reference proteome</keyword>
<comment type="caution">
    <text evidence="3">The sequence shown here is derived from an EMBL/GenBank/DDBJ whole genome shotgun (WGS) entry which is preliminary data.</text>
</comment>
<gene>
    <name evidence="3" type="ORF">QQX04_00300</name>
</gene>
<accession>A0ABT8FXL8</accession>
<evidence type="ECO:0000256" key="1">
    <source>
        <dbReference type="SAM" id="MobiDB-lite"/>
    </source>
</evidence>
<dbReference type="InterPro" id="IPR003870">
    <property type="entry name" value="DUF222"/>
</dbReference>